<dbReference type="Proteomes" id="UP000001096">
    <property type="component" value="Unassembled WGS sequence"/>
</dbReference>
<dbReference type="eggNOG" id="COG0795">
    <property type="taxonomic scope" value="Bacteria"/>
</dbReference>
<comment type="subcellular location">
    <subcellularLocation>
        <location evidence="1">Cell membrane</location>
        <topology evidence="1">Multi-pass membrane protein</topology>
    </subcellularLocation>
</comment>
<keyword evidence="4 6" id="KW-1133">Transmembrane helix</keyword>
<dbReference type="HOGENOM" id="CLU_658313_0_0_5"/>
<dbReference type="PANTHER" id="PTHR33529:SF6">
    <property type="entry name" value="YJGP_YJGQ FAMILY PERMEASE"/>
    <property type="match status" value="1"/>
</dbReference>
<evidence type="ECO:0000256" key="4">
    <source>
        <dbReference type="ARBA" id="ARBA00022989"/>
    </source>
</evidence>
<keyword evidence="8" id="KW-1185">Reference proteome</keyword>
<dbReference type="GO" id="GO:0043190">
    <property type="term" value="C:ATP-binding cassette (ABC) transporter complex"/>
    <property type="evidence" value="ECO:0007669"/>
    <property type="project" value="TreeGrafter"/>
</dbReference>
<dbReference type="Pfam" id="PF03739">
    <property type="entry name" value="LptF_LptG"/>
    <property type="match status" value="1"/>
</dbReference>
<dbReference type="GO" id="GO:0015920">
    <property type="term" value="P:lipopolysaccharide transport"/>
    <property type="evidence" value="ECO:0007669"/>
    <property type="project" value="TreeGrafter"/>
</dbReference>
<dbReference type="EMBL" id="AGWX01000001">
    <property type="protein sequence ID" value="EKS41442.1"/>
    <property type="molecule type" value="Genomic_DNA"/>
</dbReference>
<name>K8PFM9_9BRAD</name>
<reference evidence="7 8" key="1">
    <citation type="submission" date="2012-04" db="EMBL/GenBank/DDBJ databases">
        <title>The Genome Sequence of Afipia broomeae ATCC 49717.</title>
        <authorList>
            <consortium name="The Broad Institute Genome Sequencing Platform"/>
            <person name="Earl A."/>
            <person name="Ward D."/>
            <person name="Feldgarden M."/>
            <person name="Gevers D."/>
            <person name="Huys G."/>
            <person name="Walker B."/>
            <person name="Young S.K."/>
            <person name="Zeng Q."/>
            <person name="Gargeya S."/>
            <person name="Fitzgerald M."/>
            <person name="Haas B."/>
            <person name="Abouelleil A."/>
            <person name="Alvarado L."/>
            <person name="Arachchi H.M."/>
            <person name="Berlin A."/>
            <person name="Chapman S.B."/>
            <person name="Goldberg J."/>
            <person name="Griggs A."/>
            <person name="Gujja S."/>
            <person name="Hansen M."/>
            <person name="Howarth C."/>
            <person name="Imamovic A."/>
            <person name="Larimer J."/>
            <person name="McCowen C."/>
            <person name="Montmayeur A."/>
            <person name="Murphy C."/>
            <person name="Neiman D."/>
            <person name="Pearson M."/>
            <person name="Priest M."/>
            <person name="Roberts A."/>
            <person name="Saif S."/>
            <person name="Shea T."/>
            <person name="Sisk P."/>
            <person name="Sykes S."/>
            <person name="Wortman J."/>
            <person name="Nusbaum C."/>
            <person name="Birren B."/>
        </authorList>
    </citation>
    <scope>NUCLEOTIDE SEQUENCE [LARGE SCALE GENOMIC DNA]</scope>
    <source>
        <strain evidence="7 8">ATCC 49717</strain>
    </source>
</reference>
<evidence type="ECO:0000313" key="7">
    <source>
        <dbReference type="EMBL" id="EKS41442.1"/>
    </source>
</evidence>
<evidence type="ECO:0008006" key="9">
    <source>
        <dbReference type="Google" id="ProtNLM"/>
    </source>
</evidence>
<sequence length="417" mass="45576">MSAVLERLRGSALRPRRNARLAFFGLYTRYTFQVYVQHICVVLAGLLIAALTIDLSTQVREVLAAPPAAAGFEIPLRLAWYALLRSADIATRLLPIGCFLGVLSAEVAMTVGRERLIISNTGRSPFQCVVPAVLLGIVFGGVQFTLDTFLRPMAMMAQISGRLGDDGRRADRTIDRGQRWFASKDALMRVRIEYGPPPVLRDLTVFATGDDGQLRKVLTAASASPEPGTGFWLIKDGRLWVADGTGSRGFTVEVSPQTGQARADLGMDPVWVSHLEISPAYLPQAVLHSLADSPGGVFDPRIYRMMIQVRYADWFLPGSMILLVTALSLFFLRHGSSFQRVIMVALIGYVVHVALRAINLLGGHGYISPWIVAWSIPCVLIVVAGAVLTLTHALGTGEGMLRLLRKLFGRFSGGFRQ</sequence>
<dbReference type="InterPro" id="IPR005495">
    <property type="entry name" value="LptG/LptF_permease"/>
</dbReference>
<feature type="transmembrane region" description="Helical" evidence="6">
    <location>
        <begin position="370"/>
        <end position="394"/>
    </location>
</feature>
<proteinExistence type="predicted"/>
<dbReference type="RefSeq" id="WP_006019241.1">
    <property type="nucleotide sequence ID" value="NZ_KB375282.1"/>
</dbReference>
<accession>K8PFM9</accession>
<evidence type="ECO:0000256" key="2">
    <source>
        <dbReference type="ARBA" id="ARBA00022475"/>
    </source>
</evidence>
<feature type="transmembrane region" description="Helical" evidence="6">
    <location>
        <begin position="93"/>
        <end position="112"/>
    </location>
</feature>
<organism evidence="7 8">
    <name type="scientific">Afipia broomeae ATCC 49717</name>
    <dbReference type="NCBI Taxonomy" id="883078"/>
    <lineage>
        <taxon>Bacteria</taxon>
        <taxon>Pseudomonadati</taxon>
        <taxon>Pseudomonadota</taxon>
        <taxon>Alphaproteobacteria</taxon>
        <taxon>Hyphomicrobiales</taxon>
        <taxon>Nitrobacteraceae</taxon>
        <taxon>Afipia</taxon>
    </lineage>
</organism>
<feature type="transmembrane region" description="Helical" evidence="6">
    <location>
        <begin position="338"/>
        <end position="358"/>
    </location>
</feature>
<protein>
    <recommendedName>
        <fullName evidence="9">Permease YjgP/YjgQ family protein</fullName>
    </recommendedName>
</protein>
<evidence type="ECO:0000256" key="3">
    <source>
        <dbReference type="ARBA" id="ARBA00022692"/>
    </source>
</evidence>
<evidence type="ECO:0000256" key="5">
    <source>
        <dbReference type="ARBA" id="ARBA00023136"/>
    </source>
</evidence>
<feature type="transmembrane region" description="Helical" evidence="6">
    <location>
        <begin position="124"/>
        <end position="146"/>
    </location>
</feature>
<evidence type="ECO:0000256" key="1">
    <source>
        <dbReference type="ARBA" id="ARBA00004651"/>
    </source>
</evidence>
<gene>
    <name evidence="7" type="ORF">HMPREF9695_00534</name>
</gene>
<dbReference type="AlphaFoldDB" id="K8PFM9"/>
<evidence type="ECO:0000256" key="6">
    <source>
        <dbReference type="SAM" id="Phobius"/>
    </source>
</evidence>
<dbReference type="PANTHER" id="PTHR33529">
    <property type="entry name" value="SLR0882 PROTEIN-RELATED"/>
    <property type="match status" value="1"/>
</dbReference>
<comment type="caution">
    <text evidence="7">The sequence shown here is derived from an EMBL/GenBank/DDBJ whole genome shotgun (WGS) entry which is preliminary data.</text>
</comment>
<evidence type="ECO:0000313" key="8">
    <source>
        <dbReference type="Proteomes" id="UP000001096"/>
    </source>
</evidence>
<keyword evidence="3 6" id="KW-0812">Transmembrane</keyword>
<dbReference type="PATRIC" id="fig|883078.3.peg.560"/>
<feature type="transmembrane region" description="Helical" evidence="6">
    <location>
        <begin position="311"/>
        <end position="332"/>
    </location>
</feature>
<keyword evidence="5 6" id="KW-0472">Membrane</keyword>
<keyword evidence="2" id="KW-1003">Cell membrane</keyword>
<feature type="transmembrane region" description="Helical" evidence="6">
    <location>
        <begin position="34"/>
        <end position="53"/>
    </location>
</feature>